<dbReference type="RefSeq" id="WP_057894772.1">
    <property type="nucleotide sequence ID" value="NZ_AYZQ01000003.1"/>
</dbReference>
<organism evidence="1 2">
    <name type="scientific">Lacticaseibacillus brantae DSM 23927</name>
    <dbReference type="NCBI Taxonomy" id="1423727"/>
    <lineage>
        <taxon>Bacteria</taxon>
        <taxon>Bacillati</taxon>
        <taxon>Bacillota</taxon>
        <taxon>Bacilli</taxon>
        <taxon>Lactobacillales</taxon>
        <taxon>Lactobacillaceae</taxon>
        <taxon>Lacticaseibacillus</taxon>
    </lineage>
</organism>
<protein>
    <submittedName>
        <fullName evidence="1">Uncharacterized protein</fullName>
    </submittedName>
</protein>
<evidence type="ECO:0000313" key="2">
    <source>
        <dbReference type="Proteomes" id="UP000051672"/>
    </source>
</evidence>
<dbReference type="AlphaFoldDB" id="A0A0R2B6C4"/>
<dbReference type="STRING" id="1423727.FC34_GL001494"/>
<evidence type="ECO:0000313" key="1">
    <source>
        <dbReference type="EMBL" id="KRM71833.1"/>
    </source>
</evidence>
<dbReference type="EMBL" id="AYZQ01000003">
    <property type="protein sequence ID" value="KRM71833.1"/>
    <property type="molecule type" value="Genomic_DNA"/>
</dbReference>
<reference evidence="1 2" key="1">
    <citation type="journal article" date="2015" name="Genome Announc.">
        <title>Expanding the biotechnology potential of lactobacilli through comparative genomics of 213 strains and associated genera.</title>
        <authorList>
            <person name="Sun Z."/>
            <person name="Harris H.M."/>
            <person name="McCann A."/>
            <person name="Guo C."/>
            <person name="Argimon S."/>
            <person name="Zhang W."/>
            <person name="Yang X."/>
            <person name="Jeffery I.B."/>
            <person name="Cooney J.C."/>
            <person name="Kagawa T.F."/>
            <person name="Liu W."/>
            <person name="Song Y."/>
            <person name="Salvetti E."/>
            <person name="Wrobel A."/>
            <person name="Rasinkangas P."/>
            <person name="Parkhill J."/>
            <person name="Rea M.C."/>
            <person name="O'Sullivan O."/>
            <person name="Ritari J."/>
            <person name="Douillard F.P."/>
            <person name="Paul Ross R."/>
            <person name="Yang R."/>
            <person name="Briner A.E."/>
            <person name="Felis G.E."/>
            <person name="de Vos W.M."/>
            <person name="Barrangou R."/>
            <person name="Klaenhammer T.R."/>
            <person name="Caufield P.W."/>
            <person name="Cui Y."/>
            <person name="Zhang H."/>
            <person name="O'Toole P.W."/>
        </authorList>
    </citation>
    <scope>NUCLEOTIDE SEQUENCE [LARGE SCALE GENOMIC DNA]</scope>
    <source>
        <strain evidence="1 2">DSM 23927</strain>
    </source>
</reference>
<dbReference type="PATRIC" id="fig|1423727.3.peg.1513"/>
<dbReference type="Proteomes" id="UP000051672">
    <property type="component" value="Unassembled WGS sequence"/>
</dbReference>
<name>A0A0R2B6C4_9LACO</name>
<gene>
    <name evidence="1" type="ORF">FC34_GL001494</name>
</gene>
<accession>A0A0R2B6C4</accession>
<dbReference type="OrthoDB" id="2248484at2"/>
<sequence length="284" mass="32599">MRYELLNTIQENTPVWENIKKRAKKSHETIMTLAPSPALYGAVKENQLPAMNLLDHITQRTYHPGRYVFFDHAPVPDDTAIQMQEDGYINLARDGESIGFMTLFANTHRALREIHYTNPDGTNDTLEEYTYDGSQFSNLIYYNNELQQIQFLNEDGQVVIRYFFFDKIINLITIEDPETQEVVRRYDTLGDFTAAELAAILKPEDTVTISYMATELNALVNTKSHNILRLSEPAVDESGAVRGNLLMILKNEIKYIHEVEMPTADYNELAMRNIPLTKAKIVDD</sequence>
<proteinExistence type="predicted"/>
<keyword evidence="2" id="KW-1185">Reference proteome</keyword>
<comment type="caution">
    <text evidence="1">The sequence shown here is derived from an EMBL/GenBank/DDBJ whole genome shotgun (WGS) entry which is preliminary data.</text>
</comment>